<proteinExistence type="predicted"/>
<dbReference type="STRING" id="402626.Rpic_1393"/>
<evidence type="ECO:0000256" key="2">
    <source>
        <dbReference type="SAM" id="Phobius"/>
    </source>
</evidence>
<accession>B2UBW1</accession>
<protein>
    <submittedName>
        <fullName evidence="4">Uncharacterized protein</fullName>
    </submittedName>
</protein>
<sequence length="469" mass="47339">MHGRLDCVDRVAGRVLDTVSVKLWLIALLLALCSGLASAQSSDGSNGHLWWSGNFSGNSPVAACTAYAAAAYPGMVIDGYDGASGFCKGHWPSDPNQCGGVCNIGVYQDSACIPGYTLQPDGTCQKPKPNCPAVGQSAPGGNTANGTSPTQTILNPQVCVGGCAYTYGSYWTGATPGQSGGFPAQYTGLKSTGNACDGTGTPSAATPSPSDPPKQCGDKQYSGTVNGVLKCIDYPIQTNGGTTTNTTDPGPASGVPASGVQPNPGTGTTTTNTSTTCDGTTCTTTTVTVGTTTGSGGASSPTGNMPCPGAASGVAANGTCTTTTTQPQQQYCAEHPEDPQCKSKGSWGGDCSAGFSCDGDVVQCAIAKRVYQDSCDLNSSNAVRDLGAKVLAGNDPVADPMKKGGTRSIGSMLNTDDLLGGGALPPNPTFTALGQSFTLDLQPLYDQIPMIRAFILATASFICLAIIFL</sequence>
<dbReference type="HOGENOM" id="CLU_563674_0_0_4"/>
<feature type="transmembrane region" description="Helical" evidence="2">
    <location>
        <begin position="450"/>
        <end position="468"/>
    </location>
</feature>
<gene>
    <name evidence="4" type="ordered locus">Rpic_1393</name>
</gene>
<evidence type="ECO:0000256" key="1">
    <source>
        <dbReference type="SAM" id="MobiDB-lite"/>
    </source>
</evidence>
<dbReference type="eggNOG" id="ENOG5033803">
    <property type="taxonomic scope" value="Bacteria"/>
</dbReference>
<feature type="compositionally biased region" description="Low complexity" evidence="1">
    <location>
        <begin position="198"/>
        <end position="208"/>
    </location>
</feature>
<name>B2UBW1_RALPJ</name>
<evidence type="ECO:0000256" key="3">
    <source>
        <dbReference type="SAM" id="SignalP"/>
    </source>
</evidence>
<feature type="chain" id="PRO_5002783332" evidence="3">
    <location>
        <begin position="40"/>
        <end position="469"/>
    </location>
</feature>
<dbReference type="KEGG" id="rpi:Rpic_1393"/>
<feature type="signal peptide" evidence="3">
    <location>
        <begin position="1"/>
        <end position="39"/>
    </location>
</feature>
<organism evidence="4">
    <name type="scientific">Ralstonia pickettii (strain 12J)</name>
    <dbReference type="NCBI Taxonomy" id="402626"/>
    <lineage>
        <taxon>Bacteria</taxon>
        <taxon>Pseudomonadati</taxon>
        <taxon>Pseudomonadota</taxon>
        <taxon>Betaproteobacteria</taxon>
        <taxon>Burkholderiales</taxon>
        <taxon>Burkholderiaceae</taxon>
        <taxon>Ralstonia</taxon>
    </lineage>
</organism>
<reference evidence="4" key="1">
    <citation type="submission" date="2008-05" db="EMBL/GenBank/DDBJ databases">
        <title>Complete sequence of chromosome1 of Ralstonia pickettii 12J.</title>
        <authorList>
            <consortium name="US DOE Joint Genome Institute"/>
            <person name="Lucas S."/>
            <person name="Copeland A."/>
            <person name="Lapidus A."/>
            <person name="Glavina del Rio T."/>
            <person name="Dalin E."/>
            <person name="Tice H."/>
            <person name="Bruce D."/>
            <person name="Goodwin L."/>
            <person name="Pitluck S."/>
            <person name="Meincke L."/>
            <person name="Brettin T."/>
            <person name="Detter J.C."/>
            <person name="Han C."/>
            <person name="Kuske C.R."/>
            <person name="Schmutz J."/>
            <person name="Larimer F."/>
            <person name="Land M."/>
            <person name="Hauser L."/>
            <person name="Kyrpides N."/>
            <person name="Mikhailova N."/>
            <person name="Marsh T."/>
            <person name="Richardson P."/>
        </authorList>
    </citation>
    <scope>NUCLEOTIDE SEQUENCE</scope>
    <source>
        <strain evidence="4">12J</strain>
    </source>
</reference>
<keyword evidence="2" id="KW-0812">Transmembrane</keyword>
<keyword evidence="2" id="KW-0472">Membrane</keyword>
<keyword evidence="3" id="KW-0732">Signal</keyword>
<dbReference type="EMBL" id="CP001068">
    <property type="protein sequence ID" value="ACD26534.1"/>
    <property type="molecule type" value="Genomic_DNA"/>
</dbReference>
<dbReference type="AlphaFoldDB" id="B2UBW1"/>
<feature type="region of interest" description="Disordered" evidence="1">
    <location>
        <begin position="240"/>
        <end position="272"/>
    </location>
</feature>
<evidence type="ECO:0000313" key="4">
    <source>
        <dbReference type="EMBL" id="ACD26534.1"/>
    </source>
</evidence>
<feature type="region of interest" description="Disordered" evidence="1">
    <location>
        <begin position="198"/>
        <end position="219"/>
    </location>
</feature>
<keyword evidence="2" id="KW-1133">Transmembrane helix</keyword>